<evidence type="ECO:0000313" key="8">
    <source>
        <dbReference type="Proteomes" id="UP000620104"/>
    </source>
</evidence>
<organism evidence="7 8">
    <name type="scientific">Naganishia liquefaciens</name>
    <dbReference type="NCBI Taxonomy" id="104408"/>
    <lineage>
        <taxon>Eukaryota</taxon>
        <taxon>Fungi</taxon>
        <taxon>Dikarya</taxon>
        <taxon>Basidiomycota</taxon>
        <taxon>Agaricomycotina</taxon>
        <taxon>Tremellomycetes</taxon>
        <taxon>Filobasidiales</taxon>
        <taxon>Filobasidiaceae</taxon>
        <taxon>Naganishia</taxon>
    </lineage>
</organism>
<feature type="region of interest" description="Disordered" evidence="5">
    <location>
        <begin position="555"/>
        <end position="640"/>
    </location>
</feature>
<reference evidence="7" key="1">
    <citation type="submission" date="2020-07" db="EMBL/GenBank/DDBJ databases">
        <title>Draft Genome Sequence of a Deep-Sea Yeast, Naganishia (Cryptococcus) liquefaciens strain N6.</title>
        <authorList>
            <person name="Han Y.W."/>
            <person name="Kajitani R."/>
            <person name="Morimoto H."/>
            <person name="Parhat M."/>
            <person name="Tsubouchi H."/>
            <person name="Bakenova O."/>
            <person name="Ogata M."/>
            <person name="Argunhan B."/>
            <person name="Aoki R."/>
            <person name="Kajiwara S."/>
            <person name="Itoh T."/>
            <person name="Iwasaki H."/>
        </authorList>
    </citation>
    <scope>NUCLEOTIDE SEQUENCE</scope>
    <source>
        <strain evidence="7">N6</strain>
    </source>
</reference>
<feature type="transmembrane region" description="Helical" evidence="6">
    <location>
        <begin position="80"/>
        <end position="100"/>
    </location>
</feature>
<feature type="transmembrane region" description="Helical" evidence="6">
    <location>
        <begin position="53"/>
        <end position="74"/>
    </location>
</feature>
<dbReference type="SUPFAM" id="SSF103481">
    <property type="entry name" value="Multidrug resistance efflux transporter EmrE"/>
    <property type="match status" value="1"/>
</dbReference>
<keyword evidence="8" id="KW-1185">Reference proteome</keyword>
<feature type="transmembrane region" description="Helical" evidence="6">
    <location>
        <begin position="107"/>
        <end position="127"/>
    </location>
</feature>
<dbReference type="EMBL" id="BLZA01000005">
    <property type="protein sequence ID" value="GHJ84012.1"/>
    <property type="molecule type" value="Genomic_DNA"/>
</dbReference>
<feature type="transmembrane region" description="Helical" evidence="6">
    <location>
        <begin position="388"/>
        <end position="408"/>
    </location>
</feature>
<dbReference type="PANTHER" id="PTHR12570:SF86">
    <property type="entry name" value="ADR321CP"/>
    <property type="match status" value="1"/>
</dbReference>
<keyword evidence="2 6" id="KW-0812">Transmembrane</keyword>
<evidence type="ECO:0000256" key="2">
    <source>
        <dbReference type="ARBA" id="ARBA00022692"/>
    </source>
</evidence>
<evidence type="ECO:0000256" key="1">
    <source>
        <dbReference type="ARBA" id="ARBA00004141"/>
    </source>
</evidence>
<dbReference type="AlphaFoldDB" id="A0A8H3YD72"/>
<dbReference type="Gene3D" id="1.10.3730.20">
    <property type="match status" value="1"/>
</dbReference>
<feature type="transmembrane region" description="Helical" evidence="6">
    <location>
        <begin position="6"/>
        <end position="27"/>
    </location>
</feature>
<evidence type="ECO:0000256" key="4">
    <source>
        <dbReference type="ARBA" id="ARBA00023136"/>
    </source>
</evidence>
<dbReference type="GO" id="GO:0015095">
    <property type="term" value="F:magnesium ion transmembrane transporter activity"/>
    <property type="evidence" value="ECO:0007669"/>
    <property type="project" value="InterPro"/>
</dbReference>
<evidence type="ECO:0000256" key="6">
    <source>
        <dbReference type="SAM" id="Phobius"/>
    </source>
</evidence>
<keyword evidence="3 6" id="KW-1133">Transmembrane helix</keyword>
<evidence type="ECO:0000313" key="7">
    <source>
        <dbReference type="EMBL" id="GHJ84012.1"/>
    </source>
</evidence>
<name>A0A8H3YD72_9TREE</name>
<feature type="transmembrane region" description="Helical" evidence="6">
    <location>
        <begin position="351"/>
        <end position="376"/>
    </location>
</feature>
<feature type="transmembrane region" description="Helical" evidence="6">
    <location>
        <begin position="328"/>
        <end position="345"/>
    </location>
</feature>
<accession>A0A8H3YD72</accession>
<dbReference type="PANTHER" id="PTHR12570">
    <property type="match status" value="1"/>
</dbReference>
<dbReference type="Proteomes" id="UP000620104">
    <property type="component" value="Unassembled WGS sequence"/>
</dbReference>
<keyword evidence="4 6" id="KW-0472">Membrane</keyword>
<dbReference type="GO" id="GO:0016020">
    <property type="term" value="C:membrane"/>
    <property type="evidence" value="ECO:0007669"/>
    <property type="project" value="UniProtKB-SubCell"/>
</dbReference>
<dbReference type="InterPro" id="IPR037185">
    <property type="entry name" value="EmrE-like"/>
</dbReference>
<sequence length="640" mass="68976">MGDKPSIPIAVGILVGLAASFVQSLGLTIQRKSHLQNDALPPAAQSKAHRRPLWLFGFAIFISSNLFGTIFQIGALPIVVLAPLGAVSLLWNAVLSRILLGEHFSPSTLAGTLLIALGATLIAVFGVVPEETHTIEELLTLFRRGPFVAYITLMCVAVAGILLLVRYAHVCGERVLIQNCFQSHILEFGIRRRNASDQIYLLEDDQDSFQDSLGSRNPSPSARSAIPFVQRTGRKRYDGLPTSPSTERHVRIILPSDTGSLDGEFEDRTSRSTPKPCKSLILIGMSYAACSGTLSGLSLLFAKCGVELLVITFASGGKQNQFKSIQSWILLMGLGVTALAQLFYLNHSLTLAGPALICPLAFCFYNISSIFDGLVFYSQFSELSRLQVSLVTGGIVVLLIGVWSVSAIEPATGEGGVHLGSWADEISEDECNISDEHRLPFSDEPDQIDLYGGSAVDSTPATPQLGDRGAFGSGSWPKLPRNQPVSPLPSHLTGDPTRRHSMHTRYGTLIPELAPPGLPAGFSIGFNTSSPGFAIRSIHGNAADGEQDSLWRRRRRHSLDHKVRSSKRGLSLDMGALRRPDRPASVGGSSRPERRDPARPSTSSSTGSPGSPPASQEDSPSSRGRSWANRLFRPKTPTSE</sequence>
<feature type="region of interest" description="Disordered" evidence="5">
    <location>
        <begin position="452"/>
        <end position="501"/>
    </location>
</feature>
<protein>
    <submittedName>
        <fullName evidence="7">Uncharacterized protein</fullName>
    </submittedName>
</protein>
<feature type="transmembrane region" description="Helical" evidence="6">
    <location>
        <begin position="147"/>
        <end position="165"/>
    </location>
</feature>
<comment type="caution">
    <text evidence="7">The sequence shown here is derived from an EMBL/GenBank/DDBJ whole genome shotgun (WGS) entry which is preliminary data.</text>
</comment>
<feature type="compositionally biased region" description="Low complexity" evidence="5">
    <location>
        <begin position="599"/>
        <end position="615"/>
    </location>
</feature>
<dbReference type="OrthoDB" id="2504919at2759"/>
<comment type="subcellular location">
    <subcellularLocation>
        <location evidence="1">Membrane</location>
        <topology evidence="1">Multi-pass membrane protein</topology>
    </subcellularLocation>
</comment>
<dbReference type="Pfam" id="PF05653">
    <property type="entry name" value="Mg_trans_NIPA"/>
    <property type="match status" value="2"/>
</dbReference>
<dbReference type="InterPro" id="IPR008521">
    <property type="entry name" value="Mg_trans_NIPA"/>
</dbReference>
<proteinExistence type="predicted"/>
<gene>
    <name evidence="7" type="ORF">NliqN6_0414</name>
</gene>
<evidence type="ECO:0000256" key="3">
    <source>
        <dbReference type="ARBA" id="ARBA00022989"/>
    </source>
</evidence>
<evidence type="ECO:0000256" key="5">
    <source>
        <dbReference type="SAM" id="MobiDB-lite"/>
    </source>
</evidence>
<feature type="compositionally biased region" description="Basic residues" evidence="5">
    <location>
        <begin position="555"/>
        <end position="567"/>
    </location>
</feature>